<feature type="compositionally biased region" description="Polar residues" evidence="1">
    <location>
        <begin position="58"/>
        <end position="74"/>
    </location>
</feature>
<dbReference type="AlphaFoldDB" id="A0A9D4LUF3"/>
<dbReference type="SUPFAM" id="SSF57903">
    <property type="entry name" value="FYVE/PHD zinc finger"/>
    <property type="match status" value="1"/>
</dbReference>
<accession>A0A9D4LUF3</accession>
<dbReference type="Proteomes" id="UP000828390">
    <property type="component" value="Unassembled WGS sequence"/>
</dbReference>
<comment type="caution">
    <text evidence="2">The sequence shown here is derived from an EMBL/GenBank/DDBJ whole genome shotgun (WGS) entry which is preliminary data.</text>
</comment>
<evidence type="ECO:0000256" key="1">
    <source>
        <dbReference type="SAM" id="MobiDB-lite"/>
    </source>
</evidence>
<dbReference type="EMBL" id="JAIWYP010000002">
    <property type="protein sequence ID" value="KAH3864460.1"/>
    <property type="molecule type" value="Genomic_DNA"/>
</dbReference>
<dbReference type="CDD" id="cd15517">
    <property type="entry name" value="PHD_TCF19_like"/>
    <property type="match status" value="1"/>
</dbReference>
<feature type="region of interest" description="Disordered" evidence="1">
    <location>
        <begin position="49"/>
        <end position="117"/>
    </location>
</feature>
<evidence type="ECO:0000313" key="3">
    <source>
        <dbReference type="Proteomes" id="UP000828390"/>
    </source>
</evidence>
<reference evidence="2" key="1">
    <citation type="journal article" date="2019" name="bioRxiv">
        <title>The Genome of the Zebra Mussel, Dreissena polymorpha: A Resource for Invasive Species Research.</title>
        <authorList>
            <person name="McCartney M.A."/>
            <person name="Auch B."/>
            <person name="Kono T."/>
            <person name="Mallez S."/>
            <person name="Zhang Y."/>
            <person name="Obille A."/>
            <person name="Becker A."/>
            <person name="Abrahante J.E."/>
            <person name="Garbe J."/>
            <person name="Badalamenti J.P."/>
            <person name="Herman A."/>
            <person name="Mangelson H."/>
            <person name="Liachko I."/>
            <person name="Sullivan S."/>
            <person name="Sone E.D."/>
            <person name="Koren S."/>
            <person name="Silverstein K.A.T."/>
            <person name="Beckman K.B."/>
            <person name="Gohl D.M."/>
        </authorList>
    </citation>
    <scope>NUCLEOTIDE SEQUENCE</scope>
    <source>
        <strain evidence="2">Duluth1</strain>
        <tissue evidence="2">Whole animal</tissue>
    </source>
</reference>
<reference evidence="2" key="2">
    <citation type="submission" date="2020-11" db="EMBL/GenBank/DDBJ databases">
        <authorList>
            <person name="McCartney M.A."/>
            <person name="Auch B."/>
            <person name="Kono T."/>
            <person name="Mallez S."/>
            <person name="Becker A."/>
            <person name="Gohl D.M."/>
            <person name="Silverstein K.A.T."/>
            <person name="Koren S."/>
            <person name="Bechman K.B."/>
            <person name="Herman A."/>
            <person name="Abrahante J.E."/>
            <person name="Garbe J."/>
        </authorList>
    </citation>
    <scope>NUCLEOTIDE SEQUENCE</scope>
    <source>
        <strain evidence="2">Duluth1</strain>
        <tissue evidence="2">Whole animal</tissue>
    </source>
</reference>
<feature type="compositionally biased region" description="Polar residues" evidence="1">
    <location>
        <begin position="89"/>
        <end position="106"/>
    </location>
</feature>
<organism evidence="2 3">
    <name type="scientific">Dreissena polymorpha</name>
    <name type="common">Zebra mussel</name>
    <name type="synonym">Mytilus polymorpha</name>
    <dbReference type="NCBI Taxonomy" id="45954"/>
    <lineage>
        <taxon>Eukaryota</taxon>
        <taxon>Metazoa</taxon>
        <taxon>Spiralia</taxon>
        <taxon>Lophotrochozoa</taxon>
        <taxon>Mollusca</taxon>
        <taxon>Bivalvia</taxon>
        <taxon>Autobranchia</taxon>
        <taxon>Heteroconchia</taxon>
        <taxon>Euheterodonta</taxon>
        <taxon>Imparidentia</taxon>
        <taxon>Neoheterodontei</taxon>
        <taxon>Myida</taxon>
        <taxon>Dreissenoidea</taxon>
        <taxon>Dreissenidae</taxon>
        <taxon>Dreissena</taxon>
    </lineage>
</organism>
<proteinExistence type="predicted"/>
<keyword evidence="3" id="KW-1185">Reference proteome</keyword>
<protein>
    <submittedName>
        <fullName evidence="2">Uncharacterized protein</fullName>
    </submittedName>
</protein>
<dbReference type="InterPro" id="IPR011011">
    <property type="entry name" value="Znf_FYVE_PHD"/>
</dbReference>
<name>A0A9D4LUF3_DREPO</name>
<sequence>MPASSDRQVNEDEAGDRDEDIFTSKVKDLFEIKGRKDENIRKRRNVSDIIAGKPITESPIQSKLSTYKEQPTSTQKRENVKRNKGKVPISSQKPMSASSQNKSIITRTPADDPQRPGTSHVYLSESYQVETDEEMPESEKCCVCKRFQPKELVNCVSLVFTKWVQCTVCSHWVHLIYCSDKRVVRSGDPFYCINCSPGSEE</sequence>
<feature type="region of interest" description="Disordered" evidence="1">
    <location>
        <begin position="1"/>
        <end position="25"/>
    </location>
</feature>
<evidence type="ECO:0000313" key="2">
    <source>
        <dbReference type="EMBL" id="KAH3864460.1"/>
    </source>
</evidence>
<gene>
    <name evidence="2" type="ORF">DPMN_027478</name>
</gene>